<evidence type="ECO:0000256" key="6">
    <source>
        <dbReference type="ARBA" id="ARBA00022692"/>
    </source>
</evidence>
<evidence type="ECO:0000259" key="11">
    <source>
        <dbReference type="PROSITE" id="PS50109"/>
    </source>
</evidence>
<evidence type="ECO:0000256" key="8">
    <source>
        <dbReference type="ARBA" id="ARBA00022989"/>
    </source>
</evidence>
<dbReference type="InterPro" id="IPR003660">
    <property type="entry name" value="HAMP_dom"/>
</dbReference>
<dbReference type="EMBL" id="CP036295">
    <property type="protein sequence ID" value="QCC85049.1"/>
    <property type="molecule type" value="Genomic_DNA"/>
</dbReference>
<name>A0A4P7UGT2_DESDE</name>
<keyword evidence="4" id="KW-0597">Phosphoprotein</keyword>
<evidence type="ECO:0000256" key="1">
    <source>
        <dbReference type="ARBA" id="ARBA00000085"/>
    </source>
</evidence>
<keyword evidence="8 10" id="KW-1133">Transmembrane helix</keyword>
<dbReference type="InterPro" id="IPR036097">
    <property type="entry name" value="HisK_dim/P_sf"/>
</dbReference>
<dbReference type="AlphaFoldDB" id="A0A4P7UGT2"/>
<evidence type="ECO:0000256" key="7">
    <source>
        <dbReference type="ARBA" id="ARBA00022777"/>
    </source>
</evidence>
<keyword evidence="6 10" id="KW-0812">Transmembrane</keyword>
<dbReference type="Pfam" id="PF02518">
    <property type="entry name" value="HATPase_c"/>
    <property type="match status" value="1"/>
</dbReference>
<dbReference type="Gene3D" id="6.10.340.10">
    <property type="match status" value="1"/>
</dbReference>
<dbReference type="SUPFAM" id="SSF47384">
    <property type="entry name" value="Homodimeric domain of signal transducing histidine kinase"/>
    <property type="match status" value="1"/>
</dbReference>
<protein>
    <recommendedName>
        <fullName evidence="3">histidine kinase</fullName>
        <ecNumber evidence="3">2.7.13.3</ecNumber>
    </recommendedName>
</protein>
<feature type="domain" description="Histidine kinase" evidence="11">
    <location>
        <begin position="251"/>
        <end position="513"/>
    </location>
</feature>
<evidence type="ECO:0000313" key="13">
    <source>
        <dbReference type="EMBL" id="QCC85049.1"/>
    </source>
</evidence>
<evidence type="ECO:0000256" key="2">
    <source>
        <dbReference type="ARBA" id="ARBA00004370"/>
    </source>
</evidence>
<keyword evidence="9" id="KW-0902">Two-component regulatory system</keyword>
<evidence type="ECO:0000256" key="5">
    <source>
        <dbReference type="ARBA" id="ARBA00022679"/>
    </source>
</evidence>
<evidence type="ECO:0000256" key="9">
    <source>
        <dbReference type="ARBA" id="ARBA00023012"/>
    </source>
</evidence>
<accession>A0A4P7UGT2</accession>
<dbReference type="InterPro" id="IPR003594">
    <property type="entry name" value="HATPase_dom"/>
</dbReference>
<evidence type="ECO:0000256" key="3">
    <source>
        <dbReference type="ARBA" id="ARBA00012438"/>
    </source>
</evidence>
<dbReference type="GO" id="GO:0000155">
    <property type="term" value="F:phosphorelay sensor kinase activity"/>
    <property type="evidence" value="ECO:0007669"/>
    <property type="project" value="InterPro"/>
</dbReference>
<dbReference type="GO" id="GO:0005886">
    <property type="term" value="C:plasma membrane"/>
    <property type="evidence" value="ECO:0007669"/>
    <property type="project" value="TreeGrafter"/>
</dbReference>
<gene>
    <name evidence="13" type="ORF">DDIC_03975</name>
</gene>
<comment type="subcellular location">
    <subcellularLocation>
        <location evidence="2">Membrane</location>
    </subcellularLocation>
</comment>
<dbReference type="PANTHER" id="PTHR45436:SF16">
    <property type="entry name" value="HISTIDINE KINASE"/>
    <property type="match status" value="1"/>
</dbReference>
<dbReference type="PANTHER" id="PTHR45436">
    <property type="entry name" value="SENSOR HISTIDINE KINASE YKOH"/>
    <property type="match status" value="1"/>
</dbReference>
<dbReference type="SMART" id="SM00387">
    <property type="entry name" value="HATPase_c"/>
    <property type="match status" value="1"/>
</dbReference>
<comment type="catalytic activity">
    <reaction evidence="1">
        <text>ATP + protein L-histidine = ADP + protein N-phospho-L-histidine.</text>
        <dbReference type="EC" id="2.7.13.3"/>
    </reaction>
</comment>
<dbReference type="CDD" id="cd00082">
    <property type="entry name" value="HisKA"/>
    <property type="match status" value="1"/>
</dbReference>
<dbReference type="PROSITE" id="PS50109">
    <property type="entry name" value="HIS_KIN"/>
    <property type="match status" value="1"/>
</dbReference>
<dbReference type="InterPro" id="IPR036890">
    <property type="entry name" value="HATPase_C_sf"/>
</dbReference>
<evidence type="ECO:0000256" key="10">
    <source>
        <dbReference type="SAM" id="Phobius"/>
    </source>
</evidence>
<keyword evidence="10" id="KW-0472">Membrane</keyword>
<keyword evidence="7 13" id="KW-0418">Kinase</keyword>
<dbReference type="InterPro" id="IPR005467">
    <property type="entry name" value="His_kinase_dom"/>
</dbReference>
<dbReference type="SUPFAM" id="SSF55874">
    <property type="entry name" value="ATPase domain of HSP90 chaperone/DNA topoisomerase II/histidine kinase"/>
    <property type="match status" value="1"/>
</dbReference>
<sequence>MRRPPTPRVYAADGCAASPRRRTSIRRRLLAAFVFLALLMSAALGIVGRLSFDSLGTYLVGWHARPVMEAFIEAEKRAWEAEDNGGGNLYYGEDLAVVMHWRFLVGKQVPQEWRDMPDGLHFINHMEEFILIERRDDVIYVLNGGTGAFLALKKRLNRILLLCAVSGLGLAVILAAVMSRRLTGPLSRLTTAVEGRSTAYLQAGAQESGASAQPIPLTGLDDEVGVLARAIAAREEALQRFVQRESNFTGDVSHELRTPLTVMQGGLEILELQLQRLPQGESLSPVVQRLLRTTGRMTNTVRTLLMLARRPEEIEFHELDCSALLWGIVAEMAGDAVLRLAGQPGRSGSDGSAAACPAKGAATAACSAASLNRTASLPGDGAVGHPPFSGPEQRPPVVLQADIASGVLVRGQKELAGIVFNNLLDNACQYTENGCATVALTPGELCVRNSGRIPSGVDIFARGVRCAPKAGSGAGLGLSLALRACERLGWQLDLVSDPAGGEAVFRVTFTPLSQGVDI</sequence>
<feature type="transmembrane region" description="Helical" evidence="10">
    <location>
        <begin position="159"/>
        <end position="178"/>
    </location>
</feature>
<dbReference type="Gene3D" id="3.30.565.10">
    <property type="entry name" value="Histidine kinase-like ATPase, C-terminal domain"/>
    <property type="match status" value="1"/>
</dbReference>
<dbReference type="SMART" id="SM00388">
    <property type="entry name" value="HisKA"/>
    <property type="match status" value="1"/>
</dbReference>
<dbReference type="Gene3D" id="1.10.287.130">
    <property type="match status" value="1"/>
</dbReference>
<dbReference type="PROSITE" id="PS50885">
    <property type="entry name" value="HAMP"/>
    <property type="match status" value="1"/>
</dbReference>
<keyword evidence="5" id="KW-0808">Transferase</keyword>
<dbReference type="Pfam" id="PF00512">
    <property type="entry name" value="HisKA"/>
    <property type="match status" value="1"/>
</dbReference>
<dbReference type="RefSeq" id="WP_136399249.1">
    <property type="nucleotide sequence ID" value="NZ_CP036295.1"/>
</dbReference>
<evidence type="ECO:0000256" key="4">
    <source>
        <dbReference type="ARBA" id="ARBA00022553"/>
    </source>
</evidence>
<dbReference type="EC" id="2.7.13.3" evidence="3"/>
<dbReference type="Proteomes" id="UP000297065">
    <property type="component" value="Chromosome"/>
</dbReference>
<evidence type="ECO:0000259" key="12">
    <source>
        <dbReference type="PROSITE" id="PS50885"/>
    </source>
</evidence>
<reference evidence="13 14" key="1">
    <citation type="submission" date="2019-02" db="EMBL/GenBank/DDBJ databases">
        <title>Complete Genome Sequence of Desulfovibrio desulfuricans IC1, a Sulfonate Utilizing Anaerobe.</title>
        <authorList>
            <person name="Day L.A."/>
            <person name="De Leon K.B."/>
            <person name="Wall J.D."/>
        </authorList>
    </citation>
    <scope>NUCLEOTIDE SEQUENCE [LARGE SCALE GENOMIC DNA]</scope>
    <source>
        <strain evidence="13 14">IC1</strain>
    </source>
</reference>
<feature type="transmembrane region" description="Helical" evidence="10">
    <location>
        <begin position="29"/>
        <end position="52"/>
    </location>
</feature>
<feature type="domain" description="HAMP" evidence="12">
    <location>
        <begin position="180"/>
        <end position="243"/>
    </location>
</feature>
<organism evidence="13 14">
    <name type="scientific">Desulfovibrio desulfuricans</name>
    <dbReference type="NCBI Taxonomy" id="876"/>
    <lineage>
        <taxon>Bacteria</taxon>
        <taxon>Pseudomonadati</taxon>
        <taxon>Thermodesulfobacteriota</taxon>
        <taxon>Desulfovibrionia</taxon>
        <taxon>Desulfovibrionales</taxon>
        <taxon>Desulfovibrionaceae</taxon>
        <taxon>Desulfovibrio</taxon>
    </lineage>
</organism>
<dbReference type="InterPro" id="IPR003661">
    <property type="entry name" value="HisK_dim/P_dom"/>
</dbReference>
<evidence type="ECO:0000313" key="14">
    <source>
        <dbReference type="Proteomes" id="UP000297065"/>
    </source>
</evidence>
<proteinExistence type="predicted"/>
<dbReference type="OrthoDB" id="9121563at2"/>
<dbReference type="InterPro" id="IPR050428">
    <property type="entry name" value="TCS_sensor_his_kinase"/>
</dbReference>